<organism evidence="1 2">
    <name type="scientific">bacterium (Candidatus Gribaldobacteria) CG23_combo_of_CG06-09_8_20_14_all_37_87_8</name>
    <dbReference type="NCBI Taxonomy" id="2014278"/>
    <lineage>
        <taxon>Bacteria</taxon>
        <taxon>Candidatus Gribaldobacteria</taxon>
    </lineage>
</organism>
<sequence length="208" mass="24013">MPKKLNRLQVEETLKSKGILFFSPQELSDIFAVSRTAAASFISSNLKSGLFIKLKANCYILKDSQPSFYFLANKLYQPSYISLETALSFYGIIPETVYTLTSLTTKPTREFMTQKGVFSYQKIKKSVFTGYLPLKIENNLVYFASPEKALADYLYFVDLKKTSLSERLDLKKVNKKELLKWLLVFQRPSLLKLIKQIYANQRNLNKIN</sequence>
<gene>
    <name evidence="1" type="ORF">COX24_03435</name>
</gene>
<proteinExistence type="predicted"/>
<comment type="caution">
    <text evidence="1">The sequence shown here is derived from an EMBL/GenBank/DDBJ whole genome shotgun (WGS) entry which is preliminary data.</text>
</comment>
<name>A0A2G9ZGL1_9BACT</name>
<accession>A0A2G9ZGL1</accession>
<dbReference type="AlphaFoldDB" id="A0A2G9ZGL1"/>
<reference evidence="1 2" key="1">
    <citation type="submission" date="2017-09" db="EMBL/GenBank/DDBJ databases">
        <title>Depth-based differentiation of microbial function through sediment-hosted aquifers and enrichment of novel symbionts in the deep terrestrial subsurface.</title>
        <authorList>
            <person name="Probst A.J."/>
            <person name="Ladd B."/>
            <person name="Jarett J.K."/>
            <person name="Geller-Mcgrath D.E."/>
            <person name="Sieber C.M."/>
            <person name="Emerson J.B."/>
            <person name="Anantharaman K."/>
            <person name="Thomas B.C."/>
            <person name="Malmstrom R."/>
            <person name="Stieglmeier M."/>
            <person name="Klingl A."/>
            <person name="Woyke T."/>
            <person name="Ryan C.M."/>
            <person name="Banfield J.F."/>
        </authorList>
    </citation>
    <scope>NUCLEOTIDE SEQUENCE [LARGE SCALE GENOMIC DNA]</scope>
    <source>
        <strain evidence="1">CG23_combo_of_CG06-09_8_20_14_all_37_87_8</strain>
    </source>
</reference>
<dbReference type="Proteomes" id="UP000230447">
    <property type="component" value="Unassembled WGS sequence"/>
</dbReference>
<evidence type="ECO:0000313" key="1">
    <source>
        <dbReference type="EMBL" id="PIP31468.1"/>
    </source>
</evidence>
<dbReference type="EMBL" id="PCSB01000071">
    <property type="protein sequence ID" value="PIP31468.1"/>
    <property type="molecule type" value="Genomic_DNA"/>
</dbReference>
<evidence type="ECO:0008006" key="3">
    <source>
        <dbReference type="Google" id="ProtNLM"/>
    </source>
</evidence>
<protein>
    <recommendedName>
        <fullName evidence="3">AbiEi antitoxin C-terminal domain-containing protein</fullName>
    </recommendedName>
</protein>
<evidence type="ECO:0000313" key="2">
    <source>
        <dbReference type="Proteomes" id="UP000230447"/>
    </source>
</evidence>